<dbReference type="EMBL" id="FWWU01000003">
    <property type="protein sequence ID" value="SMB78986.1"/>
    <property type="molecule type" value="Genomic_DNA"/>
</dbReference>
<evidence type="ECO:0000313" key="3">
    <source>
        <dbReference type="Proteomes" id="UP000192582"/>
    </source>
</evidence>
<reference evidence="2 3" key="1">
    <citation type="submission" date="2017-04" db="EMBL/GenBank/DDBJ databases">
        <authorList>
            <person name="Afonso C.L."/>
            <person name="Miller P.J."/>
            <person name="Scott M.A."/>
            <person name="Spackman E."/>
            <person name="Goraichik I."/>
            <person name="Dimitrov K.M."/>
            <person name="Suarez D.L."/>
            <person name="Swayne D.E."/>
        </authorList>
    </citation>
    <scope>NUCLEOTIDE SEQUENCE [LARGE SCALE GENOMIC DNA]</scope>
    <source>
        <strain evidence="2 3">KR-140</strain>
    </source>
</reference>
<accession>A0A1W1UD09</accession>
<keyword evidence="1" id="KW-0812">Transmembrane</keyword>
<dbReference type="RefSeq" id="WP_084045368.1">
    <property type="nucleotide sequence ID" value="NZ_FWWU01000003.1"/>
</dbReference>
<dbReference type="Pfam" id="PF05656">
    <property type="entry name" value="DUF805"/>
    <property type="match status" value="1"/>
</dbReference>
<dbReference type="OrthoDB" id="9812349at2"/>
<organism evidence="2 3">
    <name type="scientific">Deinococcus hopiensis KR-140</name>
    <dbReference type="NCBI Taxonomy" id="695939"/>
    <lineage>
        <taxon>Bacteria</taxon>
        <taxon>Thermotogati</taxon>
        <taxon>Deinococcota</taxon>
        <taxon>Deinococci</taxon>
        <taxon>Deinococcales</taxon>
        <taxon>Deinococcaceae</taxon>
        <taxon>Deinococcus</taxon>
    </lineage>
</organism>
<proteinExistence type="predicted"/>
<feature type="transmembrane region" description="Helical" evidence="1">
    <location>
        <begin position="64"/>
        <end position="86"/>
    </location>
</feature>
<feature type="transmembrane region" description="Helical" evidence="1">
    <location>
        <begin position="98"/>
        <end position="118"/>
    </location>
</feature>
<dbReference type="InterPro" id="IPR008523">
    <property type="entry name" value="DUF805"/>
</dbReference>
<protein>
    <submittedName>
        <fullName evidence="2">Uncharacterized membrane protein YhaH, DUF805 family</fullName>
    </submittedName>
</protein>
<evidence type="ECO:0000313" key="2">
    <source>
        <dbReference type="EMBL" id="SMB78986.1"/>
    </source>
</evidence>
<keyword evidence="1" id="KW-1133">Transmembrane helix</keyword>
<evidence type="ECO:0000256" key="1">
    <source>
        <dbReference type="SAM" id="Phobius"/>
    </source>
</evidence>
<dbReference type="AlphaFoldDB" id="A0A1W1UD09"/>
<keyword evidence="1" id="KW-0472">Membrane</keyword>
<dbReference type="Proteomes" id="UP000192582">
    <property type="component" value="Unassembled WGS sequence"/>
</dbReference>
<feature type="transmembrane region" description="Helical" evidence="1">
    <location>
        <begin position="24"/>
        <end position="44"/>
    </location>
</feature>
<dbReference type="PANTHER" id="PTHR34980">
    <property type="entry name" value="INNER MEMBRANE PROTEIN-RELATED-RELATED"/>
    <property type="match status" value="1"/>
</dbReference>
<gene>
    <name evidence="2" type="ORF">SAMN00790413_05714</name>
</gene>
<keyword evidence="3" id="KW-1185">Reference proteome</keyword>
<dbReference type="PANTHER" id="PTHR34980:SF2">
    <property type="entry name" value="INNER MEMBRANE PROTEIN YHAH-RELATED"/>
    <property type="match status" value="1"/>
</dbReference>
<name>A0A1W1UD09_9DEIO</name>
<sequence length="142" mass="16105">MKIFLNVIKNHYADFRGRARRNEYWMFALFSAIIGFVLQIPFYVVALPLMAQPDEMGSGLSPALFLSMLPLILFGLIVFIPSLAVTVRRLHDGGRSGWWYLVSFVPLIGSFWVLYLLVLDSEPGNNKWGPSPKGSLTPTQQW</sequence>
<dbReference type="GO" id="GO:0005886">
    <property type="term" value="C:plasma membrane"/>
    <property type="evidence" value="ECO:0007669"/>
    <property type="project" value="TreeGrafter"/>
</dbReference>